<keyword evidence="2" id="KW-1185">Reference proteome</keyword>
<accession>A0A1Y3CL99</accession>
<name>A0A1Y3CL99_9GAMM</name>
<evidence type="ECO:0000313" key="1">
    <source>
        <dbReference type="EMBL" id="OTG66669.1"/>
    </source>
</evidence>
<comment type="caution">
    <text evidence="1">The sequence shown here is derived from an EMBL/GenBank/DDBJ whole genome shotgun (WGS) entry which is preliminary data.</text>
</comment>
<sequence length="82" mass="9693">MIYEPSSQKKLFSKSLYYNKNDEILYYRISDDNTLTTTYFDPNDKIIEDFFAFSISDLNLFETYGSIKSTLLAQAREKYSID</sequence>
<dbReference type="OrthoDB" id="9929017at2"/>
<evidence type="ECO:0000313" key="2">
    <source>
        <dbReference type="Proteomes" id="UP000242765"/>
    </source>
</evidence>
<dbReference type="RefSeq" id="WP_086202913.1">
    <property type="nucleotide sequence ID" value="NZ_NEGB01000002.1"/>
</dbReference>
<reference evidence="1 2" key="1">
    <citation type="submission" date="2017-04" db="EMBL/GenBank/DDBJ databases">
        <title>High diversity of culturable Acinetobacter species in natural soil and water ecosystems.</title>
        <authorList>
            <person name="Nemec A."/>
            <person name="Radolfova-Krizova L."/>
        </authorList>
    </citation>
    <scope>NUCLEOTIDE SEQUENCE [LARGE SCALE GENOMIC DNA]</scope>
    <source>
        <strain evidence="1 2">ANC 4999</strain>
    </source>
</reference>
<dbReference type="EMBL" id="NEGB01000002">
    <property type="protein sequence ID" value="OTG66669.1"/>
    <property type="molecule type" value="Genomic_DNA"/>
</dbReference>
<protein>
    <submittedName>
        <fullName evidence="1">Uncharacterized protein</fullName>
    </submittedName>
</protein>
<dbReference type="STRING" id="1977882.B9T28_05335"/>
<gene>
    <name evidence="1" type="ORF">B9T28_05335</name>
</gene>
<dbReference type="AlphaFoldDB" id="A0A1Y3CL99"/>
<organism evidence="1 2">
    <name type="scientific">Acinetobacter silvestris</name>
    <dbReference type="NCBI Taxonomy" id="1977882"/>
    <lineage>
        <taxon>Bacteria</taxon>
        <taxon>Pseudomonadati</taxon>
        <taxon>Pseudomonadota</taxon>
        <taxon>Gammaproteobacteria</taxon>
        <taxon>Moraxellales</taxon>
        <taxon>Moraxellaceae</taxon>
        <taxon>Acinetobacter</taxon>
    </lineage>
</organism>
<dbReference type="Proteomes" id="UP000242765">
    <property type="component" value="Unassembled WGS sequence"/>
</dbReference>
<proteinExistence type="predicted"/>